<comment type="similarity">
    <text evidence="6 7">Belongs to the APS kinase family.</text>
</comment>
<keyword evidence="3 6" id="KW-0808">Transferase</keyword>
<comment type="catalytic activity">
    <reaction evidence="1 6 7">
        <text>adenosine 5'-phosphosulfate + ATP = 3'-phosphoadenylyl sulfate + ADP + H(+)</text>
        <dbReference type="Rhea" id="RHEA:24152"/>
        <dbReference type="ChEBI" id="CHEBI:15378"/>
        <dbReference type="ChEBI" id="CHEBI:30616"/>
        <dbReference type="ChEBI" id="CHEBI:58243"/>
        <dbReference type="ChEBI" id="CHEBI:58339"/>
        <dbReference type="ChEBI" id="CHEBI:456216"/>
        <dbReference type="EC" id="2.7.1.25"/>
    </reaction>
</comment>
<comment type="caution">
    <text evidence="9">The sequence shown here is derived from an EMBL/GenBank/DDBJ whole genome shotgun (WGS) entry which is preliminary data.</text>
</comment>
<evidence type="ECO:0000256" key="3">
    <source>
        <dbReference type="ARBA" id="ARBA00022679"/>
    </source>
</evidence>
<evidence type="ECO:0000256" key="4">
    <source>
        <dbReference type="ARBA" id="ARBA00022741"/>
    </source>
</evidence>
<dbReference type="SUPFAM" id="SSF52540">
    <property type="entry name" value="P-loop containing nucleoside triphosphate hydrolases"/>
    <property type="match status" value="1"/>
</dbReference>
<name>A0ABQ0JZJ5_9BACT</name>
<accession>A0ABQ0JZJ5</accession>
<evidence type="ECO:0000256" key="6">
    <source>
        <dbReference type="HAMAP-Rule" id="MF_00065"/>
    </source>
</evidence>
<dbReference type="InterPro" id="IPR027417">
    <property type="entry name" value="P-loop_NTPase"/>
</dbReference>
<evidence type="ECO:0000259" key="8">
    <source>
        <dbReference type="Pfam" id="PF01583"/>
    </source>
</evidence>
<dbReference type="NCBIfam" id="TIGR00455">
    <property type="entry name" value="apsK"/>
    <property type="match status" value="1"/>
</dbReference>
<dbReference type="Proteomes" id="UP000032309">
    <property type="component" value="Unassembled WGS sequence"/>
</dbReference>
<dbReference type="InterPro" id="IPR002891">
    <property type="entry name" value="APS"/>
</dbReference>
<keyword evidence="5 6" id="KW-0067">ATP-binding</keyword>
<dbReference type="PANTHER" id="PTHR42700">
    <property type="entry name" value="SULFATE ADENYLYLTRANSFERASE"/>
    <property type="match status" value="1"/>
</dbReference>
<feature type="domain" description="APS kinase" evidence="8">
    <location>
        <begin position="3"/>
        <end position="150"/>
    </location>
</feature>
<feature type="binding site" evidence="6">
    <location>
        <begin position="11"/>
        <end position="18"/>
    </location>
    <ligand>
        <name>ATP</name>
        <dbReference type="ChEBI" id="CHEBI:30616"/>
    </ligand>
</feature>
<dbReference type="EMBL" id="BAFN01000001">
    <property type="protein sequence ID" value="GAN34116.1"/>
    <property type="molecule type" value="Genomic_DNA"/>
</dbReference>
<sequence>MNKGFTVWLTGLSGSGKSAISHFLGKRLKELGRNAEILDGDVVRANLCQGLDFRKQDQDIYVQRVAFVCKLLTRNGVSVISSVISPYREGRENARKEIDNFVEVYTKCPTEVCAQRDVEGMHKKVLKGEIQDFPGASDPYEEPLNPDLIVETDKETVEESTNKIVNKLIELGYLNQKGSVSHVYSPEEEEKIKERLSRLGYI</sequence>
<proteinExistence type="inferred from homology"/>
<comment type="pathway">
    <text evidence="6 7">Sulfur metabolism; hydrogen sulfide biosynthesis; sulfite from sulfate: step 2/3.</text>
</comment>
<keyword evidence="4 6" id="KW-0547">Nucleotide-binding</keyword>
<evidence type="ECO:0000256" key="7">
    <source>
        <dbReference type="RuleBase" id="RU004347"/>
    </source>
</evidence>
<dbReference type="EC" id="2.7.1.25" evidence="2 6"/>
<dbReference type="PANTHER" id="PTHR42700:SF1">
    <property type="entry name" value="SULFATE ADENYLYLTRANSFERASE"/>
    <property type="match status" value="1"/>
</dbReference>
<dbReference type="Pfam" id="PF01583">
    <property type="entry name" value="APS_kinase"/>
    <property type="match status" value="1"/>
</dbReference>
<evidence type="ECO:0000313" key="9">
    <source>
        <dbReference type="EMBL" id="GAN34116.1"/>
    </source>
</evidence>
<protein>
    <recommendedName>
        <fullName evidence="2 6">Adenylyl-sulfate kinase</fullName>
        <ecNumber evidence="2 6">2.7.1.25</ecNumber>
    </recommendedName>
    <alternativeName>
        <fullName evidence="6">APS kinase</fullName>
    </alternativeName>
    <alternativeName>
        <fullName evidence="6">ATP adenosine-5'-phosphosulfate 3'-phosphotransferase</fullName>
    </alternativeName>
    <alternativeName>
        <fullName evidence="6">Adenosine-5'-phosphosulfate kinase</fullName>
    </alternativeName>
</protein>
<evidence type="ECO:0000256" key="1">
    <source>
        <dbReference type="ARBA" id="ARBA00001823"/>
    </source>
</evidence>
<comment type="function">
    <text evidence="6 7">Catalyzes the synthesis of activated sulfate.</text>
</comment>
<dbReference type="InterPro" id="IPR050512">
    <property type="entry name" value="Sulf_AdTrans/APS_kinase"/>
</dbReference>
<reference evidence="10" key="1">
    <citation type="journal article" date="2015" name="Genome Announc.">
        <title>Draft Genome Sequence of an Anaerobic Ammonium-Oxidizing Bacterium, "Candidatus Brocadia sinica".</title>
        <authorList>
            <person name="Oshiki M."/>
            <person name="Shinyako-Hata K."/>
            <person name="Satoh H."/>
            <person name="Okabe S."/>
        </authorList>
    </citation>
    <scope>NUCLEOTIDE SEQUENCE [LARGE SCALE GENOMIC DNA]</scope>
    <source>
        <strain evidence="10">JPN1</strain>
    </source>
</reference>
<evidence type="ECO:0000256" key="2">
    <source>
        <dbReference type="ARBA" id="ARBA00012121"/>
    </source>
</evidence>
<gene>
    <name evidence="6" type="primary">cysC</name>
    <name evidence="9" type="ORF">BROSI_A2652</name>
</gene>
<keyword evidence="10" id="KW-1185">Reference proteome</keyword>
<dbReference type="GO" id="GO:0016301">
    <property type="term" value="F:kinase activity"/>
    <property type="evidence" value="ECO:0007669"/>
    <property type="project" value="UniProtKB-KW"/>
</dbReference>
<dbReference type="RefSeq" id="WP_052564181.1">
    <property type="nucleotide sequence ID" value="NZ_BAFN01000001.1"/>
</dbReference>
<dbReference type="Gene3D" id="3.40.50.300">
    <property type="entry name" value="P-loop containing nucleotide triphosphate hydrolases"/>
    <property type="match status" value="1"/>
</dbReference>
<organism evidence="9 10">
    <name type="scientific">Candidatus Brocadia sinica JPN1</name>
    <dbReference type="NCBI Taxonomy" id="1197129"/>
    <lineage>
        <taxon>Bacteria</taxon>
        <taxon>Pseudomonadati</taxon>
        <taxon>Planctomycetota</taxon>
        <taxon>Candidatus Brocadiia</taxon>
        <taxon>Candidatus Brocadiales</taxon>
        <taxon>Candidatus Brocadiaceae</taxon>
        <taxon>Candidatus Brocadia</taxon>
    </lineage>
</organism>
<dbReference type="CDD" id="cd02027">
    <property type="entry name" value="APSK"/>
    <property type="match status" value="1"/>
</dbReference>
<keyword evidence="6" id="KW-0597">Phosphoprotein</keyword>
<dbReference type="InterPro" id="IPR059117">
    <property type="entry name" value="APS_kinase_dom"/>
</dbReference>
<evidence type="ECO:0000313" key="10">
    <source>
        <dbReference type="Proteomes" id="UP000032309"/>
    </source>
</evidence>
<feature type="active site" description="Phosphoserine intermediate" evidence="6">
    <location>
        <position position="85"/>
    </location>
</feature>
<keyword evidence="6 7" id="KW-0418">Kinase</keyword>
<evidence type="ECO:0000256" key="5">
    <source>
        <dbReference type="ARBA" id="ARBA00022840"/>
    </source>
</evidence>
<dbReference type="HAMAP" id="MF_00065">
    <property type="entry name" value="Adenylyl_sulf_kinase"/>
    <property type="match status" value="1"/>
</dbReference>